<evidence type="ECO:0000313" key="3">
    <source>
        <dbReference type="Proteomes" id="UP000478052"/>
    </source>
</evidence>
<dbReference type="EMBL" id="VUJU01008781">
    <property type="protein sequence ID" value="KAF0725916.1"/>
    <property type="molecule type" value="Genomic_DNA"/>
</dbReference>
<comment type="caution">
    <text evidence="2">The sequence shown here is derived from an EMBL/GenBank/DDBJ whole genome shotgun (WGS) entry which is preliminary data.</text>
</comment>
<organism evidence="2 3">
    <name type="scientific">Aphis craccivora</name>
    <name type="common">Cowpea aphid</name>
    <dbReference type="NCBI Taxonomy" id="307492"/>
    <lineage>
        <taxon>Eukaryota</taxon>
        <taxon>Metazoa</taxon>
        <taxon>Ecdysozoa</taxon>
        <taxon>Arthropoda</taxon>
        <taxon>Hexapoda</taxon>
        <taxon>Insecta</taxon>
        <taxon>Pterygota</taxon>
        <taxon>Neoptera</taxon>
        <taxon>Paraneoptera</taxon>
        <taxon>Hemiptera</taxon>
        <taxon>Sternorrhyncha</taxon>
        <taxon>Aphidomorpha</taxon>
        <taxon>Aphidoidea</taxon>
        <taxon>Aphididae</taxon>
        <taxon>Aphidini</taxon>
        <taxon>Aphis</taxon>
        <taxon>Aphis</taxon>
    </lineage>
</organism>
<protein>
    <recommendedName>
        <fullName evidence="1">DUF7869 domain-containing protein</fullName>
    </recommendedName>
</protein>
<dbReference type="AlphaFoldDB" id="A0A6G0WGC2"/>
<name>A0A6G0WGC2_APHCR</name>
<feature type="non-terminal residue" evidence="2">
    <location>
        <position position="1"/>
    </location>
</feature>
<dbReference type="OrthoDB" id="6628596at2759"/>
<feature type="domain" description="DUF7869" evidence="1">
    <location>
        <begin position="100"/>
        <end position="191"/>
    </location>
</feature>
<keyword evidence="3" id="KW-1185">Reference proteome</keyword>
<dbReference type="InterPro" id="IPR057191">
    <property type="entry name" value="DUF7869"/>
</dbReference>
<evidence type="ECO:0000259" key="1">
    <source>
        <dbReference type="Pfam" id="PF25273"/>
    </source>
</evidence>
<evidence type="ECO:0000313" key="2">
    <source>
        <dbReference type="EMBL" id="KAF0725916.1"/>
    </source>
</evidence>
<sequence>CESSNPQKISVGETVFRNVFTTKFNIGFHTSKKDKCNICESMKNIGQDNLCGVQKDKFDKHIHNAELSKSVDTLQLRINLKLIVLFYWHSKRLLFHLGEQDGMRGSNEICTTIDKYLTIVEDRKTVKTLTLFCDSCPGQNKNNVVFAAVFWFMNKKANNINKLSITYLQPGHTYMPVDSVHSTIVKLKKKNCLRSIGMADNNS</sequence>
<dbReference type="PANTHER" id="PTHR10773:SF19">
    <property type="match status" value="1"/>
</dbReference>
<gene>
    <name evidence="2" type="ORF">FWK35_00023775</name>
</gene>
<reference evidence="2 3" key="1">
    <citation type="submission" date="2019-08" db="EMBL/GenBank/DDBJ databases">
        <title>Whole genome of Aphis craccivora.</title>
        <authorList>
            <person name="Voronova N.V."/>
            <person name="Shulinski R.S."/>
            <person name="Bandarenka Y.V."/>
            <person name="Zhorov D.G."/>
            <person name="Warner D."/>
        </authorList>
    </citation>
    <scope>NUCLEOTIDE SEQUENCE [LARGE SCALE GENOMIC DNA]</scope>
    <source>
        <strain evidence="2">180601</strain>
        <tissue evidence="2">Whole Body</tissue>
    </source>
</reference>
<dbReference type="PANTHER" id="PTHR10773">
    <property type="entry name" value="DNA-DIRECTED RNA POLYMERASES I, II, AND III SUBUNIT RPABC2"/>
    <property type="match status" value="1"/>
</dbReference>
<dbReference type="Pfam" id="PF25273">
    <property type="entry name" value="DUF7869"/>
    <property type="match status" value="1"/>
</dbReference>
<dbReference type="Proteomes" id="UP000478052">
    <property type="component" value="Unassembled WGS sequence"/>
</dbReference>
<proteinExistence type="predicted"/>
<accession>A0A6G0WGC2</accession>